<evidence type="ECO:0000256" key="9">
    <source>
        <dbReference type="RuleBase" id="RU910715"/>
    </source>
</evidence>
<feature type="transmembrane region" description="Helical" evidence="9">
    <location>
        <begin position="6"/>
        <end position="26"/>
    </location>
</feature>
<dbReference type="GO" id="GO:0051119">
    <property type="term" value="F:sugar transmembrane transporter activity"/>
    <property type="evidence" value="ECO:0007669"/>
    <property type="project" value="InterPro"/>
</dbReference>
<keyword evidence="3 9" id="KW-0813">Transport</keyword>
<evidence type="ECO:0000256" key="5">
    <source>
        <dbReference type="ARBA" id="ARBA00022692"/>
    </source>
</evidence>
<keyword evidence="8 9" id="KW-0472">Membrane</keyword>
<evidence type="ECO:0000256" key="6">
    <source>
        <dbReference type="ARBA" id="ARBA00022737"/>
    </source>
</evidence>
<keyword evidence="5 9" id="KW-0812">Transmembrane</keyword>
<evidence type="ECO:0000256" key="1">
    <source>
        <dbReference type="ARBA" id="ARBA00004127"/>
    </source>
</evidence>
<feature type="transmembrane region" description="Helical" evidence="9">
    <location>
        <begin position="98"/>
        <end position="116"/>
    </location>
</feature>
<dbReference type="PANTHER" id="PTHR10791">
    <property type="entry name" value="RAG1-ACTIVATING PROTEIN 1"/>
    <property type="match status" value="1"/>
</dbReference>
<accession>A0A0K0ESE3</accession>
<keyword evidence="10" id="KW-1185">Reference proteome</keyword>
<dbReference type="AlphaFoldDB" id="A0A0K0ESE3"/>
<keyword evidence="7 9" id="KW-1133">Transmembrane helix</keyword>
<dbReference type="PANTHER" id="PTHR10791:SF245">
    <property type="entry name" value="SUGAR TRANSPORTER SWEET"/>
    <property type="match status" value="1"/>
</dbReference>
<name>A0A0K0ESE3_STRER</name>
<evidence type="ECO:0000313" key="11">
    <source>
        <dbReference type="WBParaSite" id="SSTP_0001237200.1"/>
    </source>
</evidence>
<comment type="function">
    <text evidence="9">Mediates sugar transport across membranes.</text>
</comment>
<protein>
    <recommendedName>
        <fullName evidence="9">Sugar transporter SWEET</fullName>
    </recommendedName>
</protein>
<sequence length="231" mass="26774">MNFTEIFGIYVGLLGLSLCFLPLISVKEWIKKKCSDGFPSVGYVTSTYINAVWLKYGLMSQIDNQNTFLIIMLILNGIYSFIYLFYSSNKKKFIMENILMLIFTYIVLLYTDSLIYEEGTIFIGRIASFSNSLRFVPAIADIYNVITNKTTEYVPFQQTCAFAFILSQFLIHSLMTGNYYRMYAQIAGLSTVAIYFILYYIYPPQTWEVPIFKKNSTKSDNKIKNKDKKIN</sequence>
<evidence type="ECO:0000256" key="4">
    <source>
        <dbReference type="ARBA" id="ARBA00022597"/>
    </source>
</evidence>
<dbReference type="WBParaSite" id="TCONS_00017205.p1">
    <property type="protein sequence ID" value="TCONS_00017205.p1"/>
    <property type="gene ID" value="XLOC_011419"/>
</dbReference>
<dbReference type="GO" id="GO:0016020">
    <property type="term" value="C:membrane"/>
    <property type="evidence" value="ECO:0007669"/>
    <property type="project" value="InterPro"/>
</dbReference>
<dbReference type="WBParaSite" id="SSTP_0001237200.1">
    <property type="protein sequence ID" value="SSTP_0001237200.1"/>
    <property type="gene ID" value="SSTP_0001237200"/>
</dbReference>
<dbReference type="Pfam" id="PF03083">
    <property type="entry name" value="MtN3_slv"/>
    <property type="match status" value="2"/>
</dbReference>
<evidence type="ECO:0000313" key="10">
    <source>
        <dbReference type="Proteomes" id="UP000035681"/>
    </source>
</evidence>
<comment type="caution">
    <text evidence="9">Lacks conserved residue(s) required for the propagation of feature annotation.</text>
</comment>
<dbReference type="Proteomes" id="UP000035681">
    <property type="component" value="Unplaced"/>
</dbReference>
<keyword evidence="6" id="KW-0677">Repeat</keyword>
<organism evidence="11">
    <name type="scientific">Strongyloides stercoralis</name>
    <name type="common">Threadworm</name>
    <dbReference type="NCBI Taxonomy" id="6248"/>
    <lineage>
        <taxon>Eukaryota</taxon>
        <taxon>Metazoa</taxon>
        <taxon>Ecdysozoa</taxon>
        <taxon>Nematoda</taxon>
        <taxon>Chromadorea</taxon>
        <taxon>Rhabditida</taxon>
        <taxon>Tylenchina</taxon>
        <taxon>Panagrolaimomorpha</taxon>
        <taxon>Strongyloidoidea</taxon>
        <taxon>Strongyloididae</taxon>
        <taxon>Strongyloides</taxon>
    </lineage>
</organism>
<dbReference type="Gene3D" id="1.20.1280.290">
    <property type="match status" value="2"/>
</dbReference>
<dbReference type="GO" id="GO:0012505">
    <property type="term" value="C:endomembrane system"/>
    <property type="evidence" value="ECO:0007669"/>
    <property type="project" value="UniProtKB-SubCell"/>
</dbReference>
<comment type="subcellular location">
    <subcellularLocation>
        <location evidence="1">Endomembrane system</location>
        <topology evidence="1">Multi-pass membrane protein</topology>
    </subcellularLocation>
</comment>
<keyword evidence="4 9" id="KW-0762">Sugar transport</keyword>
<reference evidence="11" key="1">
    <citation type="submission" date="2015-08" db="UniProtKB">
        <authorList>
            <consortium name="WormBaseParasite"/>
        </authorList>
    </citation>
    <scope>IDENTIFICATION</scope>
</reference>
<proteinExistence type="inferred from homology"/>
<evidence type="ECO:0000256" key="8">
    <source>
        <dbReference type="ARBA" id="ARBA00023136"/>
    </source>
</evidence>
<dbReference type="InterPro" id="IPR047664">
    <property type="entry name" value="SWEET"/>
</dbReference>
<feature type="transmembrane region" description="Helical" evidence="9">
    <location>
        <begin position="68"/>
        <end position="86"/>
    </location>
</feature>
<dbReference type="InterPro" id="IPR004316">
    <property type="entry name" value="SWEET_rpt"/>
</dbReference>
<feature type="transmembrane region" description="Helical" evidence="9">
    <location>
        <begin position="183"/>
        <end position="202"/>
    </location>
</feature>
<evidence type="ECO:0000256" key="7">
    <source>
        <dbReference type="ARBA" id="ARBA00022989"/>
    </source>
</evidence>
<evidence type="ECO:0000256" key="2">
    <source>
        <dbReference type="ARBA" id="ARBA00007809"/>
    </source>
</evidence>
<evidence type="ECO:0000256" key="3">
    <source>
        <dbReference type="ARBA" id="ARBA00022448"/>
    </source>
</evidence>
<comment type="similarity">
    <text evidence="2 9">Belongs to the SWEET sugar transporter family.</text>
</comment>